<keyword evidence="1 6" id="KW-0812">Transmembrane</keyword>
<evidence type="ECO:0000256" key="6">
    <source>
        <dbReference type="SAM" id="Phobius"/>
    </source>
</evidence>
<feature type="domain" description="HAMP" evidence="8">
    <location>
        <begin position="364"/>
        <end position="416"/>
    </location>
</feature>
<dbReference type="PROSITE" id="PS50111">
    <property type="entry name" value="CHEMOTAXIS_TRANSDUC_2"/>
    <property type="match status" value="1"/>
</dbReference>
<keyword evidence="6" id="KW-0472">Membrane</keyword>
<dbReference type="PROSITE" id="PS50885">
    <property type="entry name" value="HAMP"/>
    <property type="match status" value="1"/>
</dbReference>
<comment type="caution">
    <text evidence="9">The sequence shown here is derived from an EMBL/GenBank/DDBJ whole genome shotgun (WGS) entry which is preliminary data.</text>
</comment>
<dbReference type="Gene3D" id="1.10.287.950">
    <property type="entry name" value="Methyl-accepting chemotaxis protein"/>
    <property type="match status" value="1"/>
</dbReference>
<evidence type="ECO:0000256" key="1">
    <source>
        <dbReference type="ARBA" id="ARBA00022692"/>
    </source>
</evidence>
<dbReference type="SUPFAM" id="SSF58104">
    <property type="entry name" value="Methyl-accepting chemotaxis protein (MCP) signaling domain"/>
    <property type="match status" value="1"/>
</dbReference>
<dbReference type="InterPro" id="IPR003660">
    <property type="entry name" value="HAMP_dom"/>
</dbReference>
<accession>A0ABW1SZ41</accession>
<evidence type="ECO:0000256" key="2">
    <source>
        <dbReference type="ARBA" id="ARBA00022989"/>
    </source>
</evidence>
<dbReference type="PANTHER" id="PTHR32089:SF112">
    <property type="entry name" value="LYSOZYME-LIKE PROTEIN-RELATED"/>
    <property type="match status" value="1"/>
</dbReference>
<evidence type="ECO:0000313" key="10">
    <source>
        <dbReference type="Proteomes" id="UP001596138"/>
    </source>
</evidence>
<sequence>MTTSYVGASEQTAPVVDSAAGAEAGSPVDAGPVRPNAPAPFIAMLDRASGLPFRWVVPVVVVVSLLLLSVASVLGVRSVSAAEEEGSRQSVTLSSSAREAAARISREVDVVRLSGLLAGRDPVLADVASTGRATAAQVGAARRPLQTLAEIRSGLVAIARLRAADGREVLRVADGSVTTTGLSSGARGATWVRDALAAGSGVPVTSGTHPSVTLGEDAVSTAVAVGPAGAPVGVLEIDTPVSWLRAAALEGMPSSATVEFLTPAEAEMRLGLATAAGSGVVGDDGRTTAWARTAYDASFGDSIGLDWVVTVTEPVVPTGAAAIGQLPLLLGVLGLVLLVVGVLLALLWWFVVRRRRLLAEHRALRLQRRLGEMSDALALVAEGHLATELPHFEQDDLREMASSFESTIGTLRALVGQAQEYGAALAQASVELTAGAVQQATAAAQQTTVVAETTATIEELAATAAQIALTAEGVARAANDTLRLTEDGRVAVMTSVEVMHGVASRVDVIEQRALALGETGREIGRIVEVIDDLSERTNMLALNAAIEAARAGEHGAGFAVVASEVRRLAERARTSTTQIQGLVERIAADAAATVLAAGEGQREVAHANGVAHDAAEALDRIASMVDETTTASREISIATQQQRSASDQVVLAMGQVADASRQYAVGSKQSAHSAEELAALAESLRGTIATFETTAPEEPALV</sequence>
<feature type="transmembrane region" description="Helical" evidence="6">
    <location>
        <begin position="328"/>
        <end position="352"/>
    </location>
</feature>
<keyword evidence="10" id="KW-1185">Reference proteome</keyword>
<evidence type="ECO:0000259" key="8">
    <source>
        <dbReference type="PROSITE" id="PS50885"/>
    </source>
</evidence>
<evidence type="ECO:0000313" key="9">
    <source>
        <dbReference type="EMBL" id="MFC6237324.1"/>
    </source>
</evidence>
<organism evidence="9 10">
    <name type="scientific">Longivirga aurantiaca</name>
    <dbReference type="NCBI Taxonomy" id="1837743"/>
    <lineage>
        <taxon>Bacteria</taxon>
        <taxon>Bacillati</taxon>
        <taxon>Actinomycetota</taxon>
        <taxon>Actinomycetes</taxon>
        <taxon>Sporichthyales</taxon>
        <taxon>Sporichthyaceae</taxon>
        <taxon>Longivirga</taxon>
    </lineage>
</organism>
<protein>
    <submittedName>
        <fullName evidence="9">Methyl-accepting chemotaxis protein</fullName>
    </submittedName>
</protein>
<dbReference type="PANTHER" id="PTHR32089">
    <property type="entry name" value="METHYL-ACCEPTING CHEMOTAXIS PROTEIN MCPB"/>
    <property type="match status" value="1"/>
</dbReference>
<reference evidence="10" key="1">
    <citation type="journal article" date="2019" name="Int. J. Syst. Evol. Microbiol.">
        <title>The Global Catalogue of Microorganisms (GCM) 10K type strain sequencing project: providing services to taxonomists for standard genome sequencing and annotation.</title>
        <authorList>
            <consortium name="The Broad Institute Genomics Platform"/>
            <consortium name="The Broad Institute Genome Sequencing Center for Infectious Disease"/>
            <person name="Wu L."/>
            <person name="Ma J."/>
        </authorList>
    </citation>
    <scope>NUCLEOTIDE SEQUENCE [LARGE SCALE GENOMIC DNA]</scope>
    <source>
        <strain evidence="10">CGMCC 4.7317</strain>
    </source>
</reference>
<evidence type="ECO:0000259" key="7">
    <source>
        <dbReference type="PROSITE" id="PS50111"/>
    </source>
</evidence>
<evidence type="ECO:0000256" key="3">
    <source>
        <dbReference type="ARBA" id="ARBA00023224"/>
    </source>
</evidence>
<gene>
    <name evidence="9" type="ORF">ACFQGU_05515</name>
</gene>
<dbReference type="InterPro" id="IPR004089">
    <property type="entry name" value="MCPsignal_dom"/>
</dbReference>
<dbReference type="EMBL" id="JBHSTI010000008">
    <property type="protein sequence ID" value="MFC6237324.1"/>
    <property type="molecule type" value="Genomic_DNA"/>
</dbReference>
<feature type="transmembrane region" description="Helical" evidence="6">
    <location>
        <begin position="55"/>
        <end position="76"/>
    </location>
</feature>
<keyword evidence="3 5" id="KW-0807">Transducer</keyword>
<evidence type="ECO:0000256" key="4">
    <source>
        <dbReference type="ARBA" id="ARBA00029447"/>
    </source>
</evidence>
<comment type="similarity">
    <text evidence="4">Belongs to the methyl-accepting chemotaxis (MCP) protein family.</text>
</comment>
<dbReference type="RefSeq" id="WP_386764529.1">
    <property type="nucleotide sequence ID" value="NZ_JBHSTI010000008.1"/>
</dbReference>
<keyword evidence="2 6" id="KW-1133">Transmembrane helix</keyword>
<evidence type="ECO:0000256" key="5">
    <source>
        <dbReference type="PROSITE-ProRule" id="PRU00284"/>
    </source>
</evidence>
<dbReference type="SMART" id="SM00283">
    <property type="entry name" value="MA"/>
    <property type="match status" value="1"/>
</dbReference>
<dbReference type="Pfam" id="PF00015">
    <property type="entry name" value="MCPsignal"/>
    <property type="match status" value="1"/>
</dbReference>
<dbReference type="SMART" id="SM00304">
    <property type="entry name" value="HAMP"/>
    <property type="match status" value="1"/>
</dbReference>
<dbReference type="Proteomes" id="UP001596138">
    <property type="component" value="Unassembled WGS sequence"/>
</dbReference>
<name>A0ABW1SZ41_9ACTN</name>
<feature type="domain" description="Methyl-accepting transducer" evidence="7">
    <location>
        <begin position="421"/>
        <end position="657"/>
    </location>
</feature>
<proteinExistence type="inferred from homology"/>